<reference evidence="3" key="1">
    <citation type="journal article" date="2011" name="Plant Physiol.">
        <title>Comprehensive sequence analysis of 24,783 barley full-length cDNAs derived from 12 clone libraries.</title>
        <authorList>
            <person name="Matsumoto T."/>
            <person name="Tanaka T."/>
            <person name="Sakai H."/>
            <person name="Amano N."/>
            <person name="Kanamori H."/>
            <person name="Kurita K."/>
            <person name="Kikuta A."/>
            <person name="Kamiya K."/>
            <person name="Yamamoto M."/>
            <person name="Ikawa H."/>
            <person name="Fujii N."/>
            <person name="Hori K."/>
            <person name="Itoh T."/>
            <person name="Sato K."/>
        </authorList>
    </citation>
    <scope>NUCLEOTIDE SEQUENCE</scope>
    <source>
        <tissue evidence="3">Shoot</tissue>
    </source>
</reference>
<evidence type="ECO:0000313" key="3">
    <source>
        <dbReference type="EMBL" id="BAJ89515.1"/>
    </source>
</evidence>
<sequence>MADGHPSSSNPKPLPSTTWVDPMPSASFFSLHVLSSYLSPIIPFLYVSWSPSRNPEPSRCHGPRSSSVPEVHPRHRCPDPALTERIRLFRSPTGAASPCGHRTGHPHLATSMDRRSVTLEPWSRREEL</sequence>
<feature type="region of interest" description="Disordered" evidence="1">
    <location>
        <begin position="90"/>
        <end position="128"/>
    </location>
</feature>
<keyword evidence="2" id="KW-0472">Membrane</keyword>
<proteinExistence type="evidence at transcript level"/>
<evidence type="ECO:0000256" key="2">
    <source>
        <dbReference type="SAM" id="Phobius"/>
    </source>
</evidence>
<dbReference type="EMBL" id="AK358301">
    <property type="protein sequence ID" value="BAJ89515.1"/>
    <property type="molecule type" value="mRNA"/>
</dbReference>
<organism evidence="3">
    <name type="scientific">Hordeum vulgare subsp. vulgare</name>
    <name type="common">Domesticated barley</name>
    <dbReference type="NCBI Taxonomy" id="112509"/>
    <lineage>
        <taxon>Eukaryota</taxon>
        <taxon>Viridiplantae</taxon>
        <taxon>Streptophyta</taxon>
        <taxon>Embryophyta</taxon>
        <taxon>Tracheophyta</taxon>
        <taxon>Spermatophyta</taxon>
        <taxon>Magnoliopsida</taxon>
        <taxon>Liliopsida</taxon>
        <taxon>Poales</taxon>
        <taxon>Poaceae</taxon>
        <taxon>BOP clade</taxon>
        <taxon>Pooideae</taxon>
        <taxon>Triticodae</taxon>
        <taxon>Triticeae</taxon>
        <taxon>Hordeinae</taxon>
        <taxon>Hordeum</taxon>
    </lineage>
</organism>
<protein>
    <submittedName>
        <fullName evidence="3">Predicted protein</fullName>
    </submittedName>
</protein>
<accession>F2D344</accession>
<dbReference type="AlphaFoldDB" id="F2D344"/>
<feature type="compositionally biased region" description="Basic and acidic residues" evidence="1">
    <location>
        <begin position="112"/>
        <end position="128"/>
    </location>
</feature>
<name>F2D344_HORVV</name>
<keyword evidence="2" id="KW-1133">Transmembrane helix</keyword>
<keyword evidence="2" id="KW-0812">Transmembrane</keyword>
<feature type="region of interest" description="Disordered" evidence="1">
    <location>
        <begin position="52"/>
        <end position="77"/>
    </location>
</feature>
<feature type="transmembrane region" description="Helical" evidence="2">
    <location>
        <begin position="29"/>
        <end position="49"/>
    </location>
</feature>
<evidence type="ECO:0000256" key="1">
    <source>
        <dbReference type="SAM" id="MobiDB-lite"/>
    </source>
</evidence>